<feature type="region of interest" description="Disordered" evidence="8">
    <location>
        <begin position="490"/>
        <end position="511"/>
    </location>
</feature>
<feature type="binding site" evidence="6">
    <location>
        <position position="177"/>
    </location>
    <ligand>
        <name>Na(+)</name>
        <dbReference type="ChEBI" id="CHEBI:29101"/>
        <label>1</label>
    </ligand>
</feature>
<feature type="transmembrane region" description="Helical" evidence="9">
    <location>
        <begin position="121"/>
        <end position="154"/>
    </location>
</feature>
<dbReference type="SUPFAM" id="SSF161070">
    <property type="entry name" value="SNF-like"/>
    <property type="match status" value="1"/>
</dbReference>
<accession>A0A9D4MSG7</accession>
<feature type="binding site" evidence="6">
    <location>
        <position position="277"/>
    </location>
    <ligand>
        <name>Na(+)</name>
        <dbReference type="ChEBI" id="CHEBI:29101"/>
        <label>1</label>
    </ligand>
</feature>
<feature type="binding site" evidence="6">
    <location>
        <position position="274"/>
    </location>
    <ligand>
        <name>Na(+)</name>
        <dbReference type="ChEBI" id="CHEBI:29101"/>
        <label>1</label>
    </ligand>
</feature>
<feature type="transmembrane region" description="Helical" evidence="9">
    <location>
        <begin position="166"/>
        <end position="191"/>
    </location>
</feature>
<feature type="transmembrane region" description="Helical" evidence="9">
    <location>
        <begin position="96"/>
        <end position="114"/>
    </location>
</feature>
<evidence type="ECO:0000256" key="7">
    <source>
        <dbReference type="PIRSR" id="PIRSR600175-2"/>
    </source>
</evidence>
<evidence type="ECO:0000256" key="8">
    <source>
        <dbReference type="SAM" id="MobiDB-lite"/>
    </source>
</evidence>
<reference evidence="10" key="2">
    <citation type="submission" date="2020-11" db="EMBL/GenBank/DDBJ databases">
        <authorList>
            <person name="McCartney M.A."/>
            <person name="Auch B."/>
            <person name="Kono T."/>
            <person name="Mallez S."/>
            <person name="Becker A."/>
            <person name="Gohl D.M."/>
            <person name="Silverstein K.A.T."/>
            <person name="Koren S."/>
            <person name="Bechman K.B."/>
            <person name="Herman A."/>
            <person name="Abrahante J.E."/>
            <person name="Garbe J."/>
        </authorList>
    </citation>
    <scope>NUCLEOTIDE SEQUENCE</scope>
    <source>
        <strain evidence="10">Duluth1</strain>
        <tissue evidence="10">Whole animal</tissue>
    </source>
</reference>
<dbReference type="PRINTS" id="PR00176">
    <property type="entry name" value="NANEUSMPORT"/>
</dbReference>
<keyword evidence="6" id="KW-0479">Metal-binding</keyword>
<reference evidence="10" key="1">
    <citation type="journal article" date="2019" name="bioRxiv">
        <title>The Genome of the Zebra Mussel, Dreissena polymorpha: A Resource for Invasive Species Research.</title>
        <authorList>
            <person name="McCartney M.A."/>
            <person name="Auch B."/>
            <person name="Kono T."/>
            <person name="Mallez S."/>
            <person name="Zhang Y."/>
            <person name="Obille A."/>
            <person name="Becker A."/>
            <person name="Abrahante J.E."/>
            <person name="Garbe J."/>
            <person name="Badalamenti J.P."/>
            <person name="Herman A."/>
            <person name="Mangelson H."/>
            <person name="Liachko I."/>
            <person name="Sullivan S."/>
            <person name="Sone E.D."/>
            <person name="Koren S."/>
            <person name="Silverstein K.A.T."/>
            <person name="Beckman K.B."/>
            <person name="Gohl D.M."/>
        </authorList>
    </citation>
    <scope>NUCLEOTIDE SEQUENCE</scope>
    <source>
        <strain evidence="10">Duluth1</strain>
        <tissue evidence="10">Whole animal</tissue>
    </source>
</reference>
<evidence type="ECO:0000313" key="10">
    <source>
        <dbReference type="EMBL" id="KAH3881633.1"/>
    </source>
</evidence>
<feature type="disulfide bond" evidence="7">
    <location>
        <begin position="33"/>
        <end position="42"/>
    </location>
</feature>
<dbReference type="PROSITE" id="PS00754">
    <property type="entry name" value="NA_NEUROTRAN_SYMP_2"/>
    <property type="match status" value="1"/>
</dbReference>
<feature type="binding site" evidence="6">
    <location>
        <position position="278"/>
    </location>
    <ligand>
        <name>Na(+)</name>
        <dbReference type="ChEBI" id="CHEBI:29101"/>
        <label>1</label>
    </ligand>
</feature>
<feature type="transmembrane region" description="Helical" evidence="9">
    <location>
        <begin position="378"/>
        <end position="398"/>
    </location>
</feature>
<feature type="transmembrane region" description="Helical" evidence="9">
    <location>
        <begin position="203"/>
        <end position="228"/>
    </location>
</feature>
<dbReference type="GO" id="GO:0089718">
    <property type="term" value="P:amino acid import across plasma membrane"/>
    <property type="evidence" value="ECO:0007669"/>
    <property type="project" value="TreeGrafter"/>
</dbReference>
<evidence type="ECO:0000256" key="4">
    <source>
        <dbReference type="ARBA" id="ARBA00022989"/>
    </source>
</evidence>
<dbReference type="InterPro" id="IPR000175">
    <property type="entry name" value="Na/ntran_symport"/>
</dbReference>
<dbReference type="GO" id="GO:0046872">
    <property type="term" value="F:metal ion binding"/>
    <property type="evidence" value="ECO:0007669"/>
    <property type="project" value="UniProtKB-KW"/>
</dbReference>
<name>A0A9D4MSG7_DREPO</name>
<keyword evidence="6" id="KW-0915">Sodium</keyword>
<dbReference type="PANTHER" id="PTHR11616:SF303">
    <property type="entry name" value="SODIUM- AND CHLORIDE-DEPENDENT GABA TRANSPORTER INE"/>
    <property type="match status" value="1"/>
</dbReference>
<comment type="subcellular location">
    <subcellularLocation>
        <location evidence="1">Membrane</location>
        <topology evidence="1">Multi-pass membrane protein</topology>
    </subcellularLocation>
</comment>
<feature type="transmembrane region" description="Helical" evidence="9">
    <location>
        <begin position="338"/>
        <end position="358"/>
    </location>
</feature>
<dbReference type="InterPro" id="IPR037272">
    <property type="entry name" value="SNS_sf"/>
</dbReference>
<evidence type="ECO:0000256" key="1">
    <source>
        <dbReference type="ARBA" id="ARBA00004141"/>
    </source>
</evidence>
<sequence>MSFLFTTYYNVIITWAFYYLFSSLQAVLPWSDCSNDWNSDTCFDGSNKTVVDLTINITIMVARSNNSISPTEDFYESRLLQKTSGIDSPGALKWDLSLILLFCWILVYFCLWKGPKLTGKVVYFTVTFPYVVLLVLLIRGLTLPGAVNGILYFIVPRWELLLNANVWVNAAAQTFNSLGIAFGGIITMSSYNKRNNRILKDVLAIGLLDVFTCVLAGFAIFSILGYLAHNQGKDVHDVVKEGPGLVFIIYPEAFTSMPVSPLISVLFFLMLITLGIDSQFASVEVIVTTIQDHFSLQVRKYLKRKEFLVLLVCLISFLCGLPNVTQGGIYFFQLIDNFSSAMSLMYLAFFEVIAITWIYGARRLAKDVEMMTGVRPNIFFVVCWYVFSPLLILGIWIFSLVQYTPFSMAGYEYPGWAIGLGWFLAALSIVCIPAGMIHAVLNSKGQSLWQKFLNALKPVSEEETTIMTSDTKERDVEYVRYNGSTRATQFQEEHHEYPNGSPLKPLSYTKV</sequence>
<dbReference type="Pfam" id="PF00209">
    <property type="entry name" value="SNF"/>
    <property type="match status" value="1"/>
</dbReference>
<evidence type="ECO:0000313" key="11">
    <source>
        <dbReference type="Proteomes" id="UP000828390"/>
    </source>
</evidence>
<keyword evidence="11" id="KW-1185">Reference proteome</keyword>
<gene>
    <name evidence="10" type="ORF">DPMN_005559</name>
</gene>
<keyword evidence="7" id="KW-1015">Disulfide bond</keyword>
<keyword evidence="2" id="KW-0813">Transport</keyword>
<feature type="transmembrane region" description="Helical" evidence="9">
    <location>
        <begin position="248"/>
        <end position="272"/>
    </location>
</feature>
<comment type="caution">
    <text evidence="10">The sequence shown here is derived from an EMBL/GenBank/DDBJ whole genome shotgun (WGS) entry which is preliminary data.</text>
</comment>
<dbReference type="Proteomes" id="UP000828390">
    <property type="component" value="Unassembled WGS sequence"/>
</dbReference>
<proteinExistence type="predicted"/>
<feature type="transmembrane region" description="Helical" evidence="9">
    <location>
        <begin position="418"/>
        <end position="441"/>
    </location>
</feature>
<dbReference type="GO" id="GO:0005886">
    <property type="term" value="C:plasma membrane"/>
    <property type="evidence" value="ECO:0007669"/>
    <property type="project" value="TreeGrafter"/>
</dbReference>
<keyword evidence="5 9" id="KW-0472">Membrane</keyword>
<evidence type="ECO:0000256" key="3">
    <source>
        <dbReference type="ARBA" id="ARBA00022692"/>
    </source>
</evidence>
<feature type="transmembrane region" description="Helical" evidence="9">
    <location>
        <begin position="7"/>
        <end position="28"/>
    </location>
</feature>
<feature type="transmembrane region" description="Helical" evidence="9">
    <location>
        <begin position="307"/>
        <end position="332"/>
    </location>
</feature>
<dbReference type="EMBL" id="JAIWYP010000001">
    <property type="protein sequence ID" value="KAH3881633.1"/>
    <property type="molecule type" value="Genomic_DNA"/>
</dbReference>
<evidence type="ECO:0000256" key="5">
    <source>
        <dbReference type="ARBA" id="ARBA00023136"/>
    </source>
</evidence>
<dbReference type="GO" id="GO:0005283">
    <property type="term" value="F:amino acid:sodium symporter activity"/>
    <property type="evidence" value="ECO:0007669"/>
    <property type="project" value="TreeGrafter"/>
</dbReference>
<organism evidence="10 11">
    <name type="scientific">Dreissena polymorpha</name>
    <name type="common">Zebra mussel</name>
    <name type="synonym">Mytilus polymorpha</name>
    <dbReference type="NCBI Taxonomy" id="45954"/>
    <lineage>
        <taxon>Eukaryota</taxon>
        <taxon>Metazoa</taxon>
        <taxon>Spiralia</taxon>
        <taxon>Lophotrochozoa</taxon>
        <taxon>Mollusca</taxon>
        <taxon>Bivalvia</taxon>
        <taxon>Autobranchia</taxon>
        <taxon>Heteroconchia</taxon>
        <taxon>Euheterodonta</taxon>
        <taxon>Imparidentia</taxon>
        <taxon>Neoheterodontei</taxon>
        <taxon>Myida</taxon>
        <taxon>Dreissenoidea</taxon>
        <taxon>Dreissenidae</taxon>
        <taxon>Dreissena</taxon>
    </lineage>
</organism>
<evidence type="ECO:0000256" key="2">
    <source>
        <dbReference type="ARBA" id="ARBA00022448"/>
    </source>
</evidence>
<protein>
    <submittedName>
        <fullName evidence="10">Uncharacterized protein</fullName>
    </submittedName>
</protein>
<evidence type="ECO:0000256" key="9">
    <source>
        <dbReference type="SAM" id="Phobius"/>
    </source>
</evidence>
<dbReference type="PROSITE" id="PS50267">
    <property type="entry name" value="NA_NEUROTRAN_SYMP_3"/>
    <property type="match status" value="1"/>
</dbReference>
<evidence type="ECO:0000256" key="6">
    <source>
        <dbReference type="PIRSR" id="PIRSR600175-1"/>
    </source>
</evidence>
<keyword evidence="3 9" id="KW-0812">Transmembrane</keyword>
<keyword evidence="4 9" id="KW-1133">Transmembrane helix</keyword>
<dbReference type="PANTHER" id="PTHR11616">
    <property type="entry name" value="SODIUM/CHLORIDE DEPENDENT TRANSPORTER"/>
    <property type="match status" value="1"/>
</dbReference>
<dbReference type="AlphaFoldDB" id="A0A9D4MSG7"/>